<dbReference type="CDD" id="cd00560">
    <property type="entry name" value="PanC"/>
    <property type="match status" value="1"/>
</dbReference>
<evidence type="ECO:0000256" key="4">
    <source>
        <dbReference type="ARBA" id="ARBA00012219"/>
    </source>
</evidence>
<dbReference type="NCBIfam" id="TIGR00018">
    <property type="entry name" value="panC"/>
    <property type="match status" value="1"/>
</dbReference>
<evidence type="ECO:0000313" key="15">
    <source>
        <dbReference type="Proteomes" id="UP000294937"/>
    </source>
</evidence>
<keyword evidence="6 13" id="KW-0963">Cytoplasm</keyword>
<evidence type="ECO:0000256" key="6">
    <source>
        <dbReference type="ARBA" id="ARBA00022490"/>
    </source>
</evidence>
<evidence type="ECO:0000256" key="3">
    <source>
        <dbReference type="ARBA" id="ARBA00009256"/>
    </source>
</evidence>
<dbReference type="GO" id="GO:0005524">
    <property type="term" value="F:ATP binding"/>
    <property type="evidence" value="ECO:0007669"/>
    <property type="project" value="UniProtKB-KW"/>
</dbReference>
<comment type="similarity">
    <text evidence="3 13">Belongs to the pantothenate synthetase family.</text>
</comment>
<comment type="catalytic activity">
    <reaction evidence="11 13">
        <text>(R)-pantoate + beta-alanine + ATP = (R)-pantothenate + AMP + diphosphate + H(+)</text>
        <dbReference type="Rhea" id="RHEA:10912"/>
        <dbReference type="ChEBI" id="CHEBI:15378"/>
        <dbReference type="ChEBI" id="CHEBI:15980"/>
        <dbReference type="ChEBI" id="CHEBI:29032"/>
        <dbReference type="ChEBI" id="CHEBI:30616"/>
        <dbReference type="ChEBI" id="CHEBI:33019"/>
        <dbReference type="ChEBI" id="CHEBI:57966"/>
        <dbReference type="ChEBI" id="CHEBI:456215"/>
        <dbReference type="EC" id="6.3.2.1"/>
    </reaction>
</comment>
<comment type="miscellaneous">
    <text evidence="13">The reaction proceeds by a bi uni uni bi ping pong mechanism.</text>
</comment>
<dbReference type="GO" id="GO:0015940">
    <property type="term" value="P:pantothenate biosynthetic process"/>
    <property type="evidence" value="ECO:0007669"/>
    <property type="project" value="UniProtKB-UniRule"/>
</dbReference>
<dbReference type="Proteomes" id="UP000294937">
    <property type="component" value="Unassembled WGS sequence"/>
</dbReference>
<dbReference type="UniPathway" id="UPA00028">
    <property type="reaction ID" value="UER00005"/>
</dbReference>
<dbReference type="InterPro" id="IPR014729">
    <property type="entry name" value="Rossmann-like_a/b/a_fold"/>
</dbReference>
<evidence type="ECO:0000313" key="14">
    <source>
        <dbReference type="EMBL" id="TCS93361.1"/>
    </source>
</evidence>
<dbReference type="InterPro" id="IPR004821">
    <property type="entry name" value="Cyt_trans-like"/>
</dbReference>
<evidence type="ECO:0000256" key="9">
    <source>
        <dbReference type="ARBA" id="ARBA00022741"/>
    </source>
</evidence>
<dbReference type="GO" id="GO:0005829">
    <property type="term" value="C:cytosol"/>
    <property type="evidence" value="ECO:0007669"/>
    <property type="project" value="TreeGrafter"/>
</dbReference>
<evidence type="ECO:0000256" key="10">
    <source>
        <dbReference type="ARBA" id="ARBA00022840"/>
    </source>
</evidence>
<proteinExistence type="inferred from homology"/>
<feature type="binding site" evidence="13">
    <location>
        <position position="60"/>
    </location>
    <ligand>
        <name>beta-alanine</name>
        <dbReference type="ChEBI" id="CHEBI:57966"/>
    </ligand>
</feature>
<dbReference type="EMBL" id="SMAG01000007">
    <property type="protein sequence ID" value="TCS93361.1"/>
    <property type="molecule type" value="Genomic_DNA"/>
</dbReference>
<dbReference type="Gene3D" id="3.40.50.620">
    <property type="entry name" value="HUPs"/>
    <property type="match status" value="1"/>
</dbReference>
<feature type="binding site" evidence="13">
    <location>
        <position position="153"/>
    </location>
    <ligand>
        <name>(R)-pantoate</name>
        <dbReference type="ChEBI" id="CHEBI:15980"/>
    </ligand>
</feature>
<feature type="binding site" evidence="13">
    <location>
        <position position="176"/>
    </location>
    <ligand>
        <name>ATP</name>
        <dbReference type="ChEBI" id="CHEBI:30616"/>
    </ligand>
</feature>
<evidence type="ECO:0000256" key="7">
    <source>
        <dbReference type="ARBA" id="ARBA00022598"/>
    </source>
</evidence>
<evidence type="ECO:0000256" key="11">
    <source>
        <dbReference type="ARBA" id="ARBA00048258"/>
    </source>
</evidence>
<comment type="caution">
    <text evidence="14">The sequence shown here is derived from an EMBL/GenBank/DDBJ whole genome shotgun (WGS) entry which is preliminary data.</text>
</comment>
<dbReference type="EC" id="6.3.2.1" evidence="4 13"/>
<dbReference type="HAMAP" id="MF_00158">
    <property type="entry name" value="PanC"/>
    <property type="match status" value="1"/>
</dbReference>
<comment type="subunit">
    <text evidence="13">Homodimer.</text>
</comment>
<keyword evidence="15" id="KW-1185">Reference proteome</keyword>
<sequence>MKRFIQIKDLQSALHLQPNPVKIGLVPTMGYLHEGHLSLVKRAKKMCDLVVMSIFVNPLQFGANEDLDRYPRDLERDARLAEEAGVDFLFHPTGEEMYPEPIVTQVEVSGGITEQLCGASRPGHFTGVATVVSKLFHIVRPDCAFFGLKDAQQVAVIQQMVKDLNFPITIVPCDIIREPDGLAMSSRNIYLSEEERKQALILSQSLFETKQKLQSDLFQSADQVNQFLRQRIESQPLAEIDYVETLSYPRLEPVSDLKQQPILVAVAVRFGTTRLIDNILFDNGSV</sequence>
<evidence type="ECO:0000256" key="1">
    <source>
        <dbReference type="ARBA" id="ARBA00004496"/>
    </source>
</evidence>
<evidence type="ECO:0000256" key="2">
    <source>
        <dbReference type="ARBA" id="ARBA00004990"/>
    </source>
</evidence>
<keyword evidence="7 13" id="KW-0436">Ligase</keyword>
<dbReference type="PANTHER" id="PTHR21299:SF1">
    <property type="entry name" value="PANTOATE--BETA-ALANINE LIGASE"/>
    <property type="match status" value="1"/>
</dbReference>
<dbReference type="Gene3D" id="3.30.1300.10">
    <property type="entry name" value="Pantoate-beta-alanine ligase, C-terminal domain"/>
    <property type="match status" value="1"/>
</dbReference>
<accession>A0A4R3L1C8</accession>
<feature type="binding site" evidence="13">
    <location>
        <begin position="147"/>
        <end position="150"/>
    </location>
    <ligand>
        <name>ATP</name>
        <dbReference type="ChEBI" id="CHEBI:30616"/>
    </ligand>
</feature>
<evidence type="ECO:0000256" key="12">
    <source>
        <dbReference type="ARBA" id="ARBA00055042"/>
    </source>
</evidence>
<feature type="binding site" evidence="13">
    <location>
        <position position="60"/>
    </location>
    <ligand>
        <name>(R)-pantoate</name>
        <dbReference type="ChEBI" id="CHEBI:15980"/>
    </ligand>
</feature>
<comment type="function">
    <text evidence="12 13">Catalyzes the condensation of pantoate with beta-alanine in an ATP-dependent reaction via a pantoyl-adenylate intermediate.</text>
</comment>
<feature type="binding site" evidence="13">
    <location>
        <begin position="29"/>
        <end position="36"/>
    </location>
    <ligand>
        <name>ATP</name>
        <dbReference type="ChEBI" id="CHEBI:30616"/>
    </ligand>
</feature>
<feature type="binding site" evidence="13">
    <location>
        <begin position="184"/>
        <end position="187"/>
    </location>
    <ligand>
        <name>ATP</name>
        <dbReference type="ChEBI" id="CHEBI:30616"/>
    </ligand>
</feature>
<feature type="active site" description="Proton donor" evidence="13">
    <location>
        <position position="36"/>
    </location>
</feature>
<dbReference type="RefSeq" id="WP_243648720.1">
    <property type="nucleotide sequence ID" value="NZ_SMAG01000007.1"/>
</dbReference>
<dbReference type="InterPro" id="IPR042176">
    <property type="entry name" value="Pantoate_ligase_C"/>
</dbReference>
<evidence type="ECO:0000256" key="8">
    <source>
        <dbReference type="ARBA" id="ARBA00022655"/>
    </source>
</evidence>
<dbReference type="FunFam" id="3.40.50.620:FF:000114">
    <property type="entry name" value="Pantothenate synthetase"/>
    <property type="match status" value="1"/>
</dbReference>
<dbReference type="SUPFAM" id="SSF52374">
    <property type="entry name" value="Nucleotidylyl transferase"/>
    <property type="match status" value="1"/>
</dbReference>
<dbReference type="GO" id="GO:0004592">
    <property type="term" value="F:pantoate-beta-alanine ligase activity"/>
    <property type="evidence" value="ECO:0007669"/>
    <property type="project" value="UniProtKB-UniRule"/>
</dbReference>
<comment type="pathway">
    <text evidence="2 13">Cofactor biosynthesis; (R)-pantothenate biosynthesis; (R)-pantothenate from (R)-pantoate and beta-alanine: step 1/1.</text>
</comment>
<evidence type="ECO:0000256" key="13">
    <source>
        <dbReference type="HAMAP-Rule" id="MF_00158"/>
    </source>
</evidence>
<comment type="subcellular location">
    <subcellularLocation>
        <location evidence="1 13">Cytoplasm</location>
    </subcellularLocation>
</comment>
<dbReference type="InterPro" id="IPR003721">
    <property type="entry name" value="Pantoate_ligase"/>
</dbReference>
<dbReference type="NCBIfam" id="TIGR00125">
    <property type="entry name" value="cyt_tran_rel"/>
    <property type="match status" value="1"/>
</dbReference>
<protein>
    <recommendedName>
        <fullName evidence="5 13">Pantothenate synthetase</fullName>
        <shortName evidence="13">PS</shortName>
        <ecNumber evidence="4 13">6.3.2.1</ecNumber>
    </recommendedName>
    <alternativeName>
        <fullName evidence="13">Pantoate--beta-alanine ligase</fullName>
    </alternativeName>
    <alternativeName>
        <fullName evidence="13">Pantoate-activating enzyme</fullName>
    </alternativeName>
</protein>
<dbReference type="AlphaFoldDB" id="A0A4R3L1C8"/>
<keyword evidence="9 13" id="KW-0547">Nucleotide-binding</keyword>
<evidence type="ECO:0000256" key="5">
    <source>
        <dbReference type="ARBA" id="ARBA00014155"/>
    </source>
</evidence>
<dbReference type="FunFam" id="3.30.1300.10:FF:000001">
    <property type="entry name" value="Pantothenate synthetase"/>
    <property type="match status" value="1"/>
</dbReference>
<dbReference type="Pfam" id="PF02569">
    <property type="entry name" value="Pantoate_ligase"/>
    <property type="match status" value="1"/>
</dbReference>
<keyword evidence="8 13" id="KW-0566">Pantothenate biosynthesis</keyword>
<keyword evidence="10 13" id="KW-0067">ATP-binding</keyword>
<name>A0A4R3L1C8_9BACL</name>
<gene>
    <name evidence="13" type="primary">panC</name>
    <name evidence="14" type="ORF">EDD58_1077</name>
</gene>
<reference evidence="14 15" key="1">
    <citation type="submission" date="2019-03" db="EMBL/GenBank/DDBJ databases">
        <title>Genomic Encyclopedia of Type Strains, Phase IV (KMG-IV): sequencing the most valuable type-strain genomes for metagenomic binning, comparative biology and taxonomic classification.</title>
        <authorList>
            <person name="Goeker M."/>
        </authorList>
    </citation>
    <scope>NUCLEOTIDE SEQUENCE [LARGE SCALE GENOMIC DNA]</scope>
    <source>
        <strain evidence="14 15">DSM 45707</strain>
    </source>
</reference>
<organism evidence="14 15">
    <name type="scientific">Hazenella coriacea</name>
    <dbReference type="NCBI Taxonomy" id="1179467"/>
    <lineage>
        <taxon>Bacteria</taxon>
        <taxon>Bacillati</taxon>
        <taxon>Bacillota</taxon>
        <taxon>Bacilli</taxon>
        <taxon>Bacillales</taxon>
        <taxon>Thermoactinomycetaceae</taxon>
        <taxon>Hazenella</taxon>
    </lineage>
</organism>
<dbReference type="PANTHER" id="PTHR21299">
    <property type="entry name" value="CYTIDYLATE KINASE/PANTOATE-BETA-ALANINE LIGASE"/>
    <property type="match status" value="1"/>
</dbReference>